<protein>
    <submittedName>
        <fullName evidence="2">Uncharacterized protein</fullName>
    </submittedName>
</protein>
<evidence type="ECO:0000313" key="2">
    <source>
        <dbReference type="EMBL" id="CAA7261862.1"/>
    </source>
</evidence>
<dbReference type="AlphaFoldDB" id="A0A8S0WNY1"/>
<dbReference type="Proteomes" id="UP000467700">
    <property type="component" value="Unassembled WGS sequence"/>
</dbReference>
<proteinExistence type="predicted"/>
<feature type="compositionally biased region" description="Polar residues" evidence="1">
    <location>
        <begin position="804"/>
        <end position="820"/>
    </location>
</feature>
<name>A0A8S0WNY1_CYCAE</name>
<evidence type="ECO:0000256" key="1">
    <source>
        <dbReference type="SAM" id="MobiDB-lite"/>
    </source>
</evidence>
<dbReference type="OrthoDB" id="3231855at2759"/>
<feature type="compositionally biased region" description="Polar residues" evidence="1">
    <location>
        <begin position="261"/>
        <end position="292"/>
    </location>
</feature>
<reference evidence="2 3" key="1">
    <citation type="submission" date="2020-01" db="EMBL/GenBank/DDBJ databases">
        <authorList>
            <person name="Gupta K D."/>
        </authorList>
    </citation>
    <scope>NUCLEOTIDE SEQUENCE [LARGE SCALE GENOMIC DNA]</scope>
</reference>
<feature type="compositionally biased region" description="Basic and acidic residues" evidence="1">
    <location>
        <begin position="442"/>
        <end position="454"/>
    </location>
</feature>
<feature type="compositionally biased region" description="Low complexity" evidence="1">
    <location>
        <begin position="196"/>
        <end position="205"/>
    </location>
</feature>
<feature type="compositionally biased region" description="Acidic residues" evidence="1">
    <location>
        <begin position="300"/>
        <end position="310"/>
    </location>
</feature>
<organism evidence="2 3">
    <name type="scientific">Cyclocybe aegerita</name>
    <name type="common">Black poplar mushroom</name>
    <name type="synonym">Agrocybe aegerita</name>
    <dbReference type="NCBI Taxonomy" id="1973307"/>
    <lineage>
        <taxon>Eukaryota</taxon>
        <taxon>Fungi</taxon>
        <taxon>Dikarya</taxon>
        <taxon>Basidiomycota</taxon>
        <taxon>Agaricomycotina</taxon>
        <taxon>Agaricomycetes</taxon>
        <taxon>Agaricomycetidae</taxon>
        <taxon>Agaricales</taxon>
        <taxon>Agaricineae</taxon>
        <taxon>Bolbitiaceae</taxon>
        <taxon>Cyclocybe</taxon>
    </lineage>
</organism>
<evidence type="ECO:0000313" key="3">
    <source>
        <dbReference type="Proteomes" id="UP000467700"/>
    </source>
</evidence>
<comment type="caution">
    <text evidence="2">The sequence shown here is derived from an EMBL/GenBank/DDBJ whole genome shotgun (WGS) entry which is preliminary data.</text>
</comment>
<feature type="compositionally biased region" description="Basic and acidic residues" evidence="1">
    <location>
        <begin position="344"/>
        <end position="354"/>
    </location>
</feature>
<accession>A0A8S0WNY1</accession>
<feature type="region of interest" description="Disordered" evidence="1">
    <location>
        <begin position="161"/>
        <end position="720"/>
    </location>
</feature>
<feature type="compositionally biased region" description="Basic and acidic residues" evidence="1">
    <location>
        <begin position="752"/>
        <end position="778"/>
    </location>
</feature>
<sequence length="1039" mass="116935">MSVVSSVLSTGSSRWNLNDRFASLMDSIFAIGAGLGVRFVVDAATRHNFKLSGSLVGLWEGVVLLHFLKKMPRSNDPYIAYGVRLFVDFLVTESVARFVVVLIWTGMGMVLADIAPAVWDDAGAKRIWRHFRRDMRTIRKMIPTVAFFPPARTVRFSPSLAPTETVGSEAPTPSAFTPTELTPATNPSTNLPPPTTNYTEATTTTQRRVPGYFPSGYSDTDSLSSIGSPLPQGRRIPSSVDPTRTSRRLSVYPTVLDDSDASSQNGNDLDEGNLSSSASDTSTEVAGPSASSAVPIDTENIPEIEAEEEPPIQVSTEKPEEEADLTTPRSRPIQMPPTPSDSAARWDRDIREQDEPLGQRPKSELLPQIPDFLEEPTSEDWEKIKKEDWMEEKELPPTPTEEPAKEAKDQTTAQKPASEVTPSPEEEDWDTMKSQVLGGGNDETKKADDAEKTQDALPTTNDAQDQQLHHRESQPPPYQDDFDDIYGDEAPPEKPAWSSTNWLDQEETRLREQQEEERRVKEEEEERLRKEALEAERVKKDEEERMKAEEEAARLKKEAEEKAEADRIKAEEEEKQRKKREEAAERRRKEQADADARKKKREEEVAAEKERKRKEEEEKKIKEAEERTKAAEEAEASRQKVREEAEAKGAAEKKRLEEEAAAERKRLEEEATKKKRLDEEAVEKKRLEKEAAEKKRLEEAEAEKKRLEEQEAVAAEKKRLDDEAAAAIKQKRFDDEAVLNAEIARLAAEEDERLKAEAEQQKQQERELKRQEDEERYQQEQADLVAADAALAVALEVELADAVPTNSSNPANGETQQPSDPFSPVGLPAAGAHVIPEQPEYEESVLSEMSEAPGKIQDRLERVILWKAQIVEIESQVRMLKAQVTSATAGGDVGAVAEKTAELQRTEKVLRKMQKKEQRRWDNGVENEVAENLHDTADIIFLDGLTPGDAKKRIQEKLEELLSPAANSLKLTINLAKGKDGKKQTKGLTDILMMFLFLDYTSTDATKISRINIPPEDFATWLTAYRIAATREESEEYPW</sequence>
<dbReference type="EMBL" id="CACVBS010000034">
    <property type="protein sequence ID" value="CAA7261862.1"/>
    <property type="molecule type" value="Genomic_DNA"/>
</dbReference>
<feature type="compositionally biased region" description="Basic and acidic residues" evidence="1">
    <location>
        <begin position="380"/>
        <end position="395"/>
    </location>
</feature>
<feature type="compositionally biased region" description="Basic and acidic residues" evidence="1">
    <location>
        <begin position="506"/>
        <end position="720"/>
    </location>
</feature>
<feature type="region of interest" description="Disordered" evidence="1">
    <location>
        <begin position="751"/>
        <end position="781"/>
    </location>
</feature>
<feature type="compositionally biased region" description="Polar residues" evidence="1">
    <location>
        <begin position="456"/>
        <end position="466"/>
    </location>
</feature>
<feature type="compositionally biased region" description="Polar residues" evidence="1">
    <location>
        <begin position="217"/>
        <end position="227"/>
    </location>
</feature>
<gene>
    <name evidence="2" type="ORF">AAE3_LOCUS4102</name>
</gene>
<keyword evidence="3" id="KW-1185">Reference proteome</keyword>
<feature type="region of interest" description="Disordered" evidence="1">
    <location>
        <begin position="804"/>
        <end position="830"/>
    </location>
</feature>